<dbReference type="InterPro" id="IPR012340">
    <property type="entry name" value="NA-bd_OB-fold"/>
</dbReference>
<dbReference type="PRINTS" id="PR00050">
    <property type="entry name" value="COLDSHOCK"/>
</dbReference>
<keyword evidence="4" id="KW-1185">Reference proteome</keyword>
<dbReference type="InterPro" id="IPR002059">
    <property type="entry name" value="CSP_DNA-bd"/>
</dbReference>
<dbReference type="SMART" id="SM00357">
    <property type="entry name" value="CSP"/>
    <property type="match status" value="2"/>
</dbReference>
<dbReference type="PANTHER" id="PTHR46565:SF20">
    <property type="entry name" value="COLD SHOCK DOMAIN-CONTAINING PROTEIN 4"/>
    <property type="match status" value="1"/>
</dbReference>
<proteinExistence type="predicted"/>
<name>A0ABV0BK71_9HYPH</name>
<comment type="caution">
    <text evidence="3">The sequence shown here is derived from an EMBL/GenBank/DDBJ whole genome shotgun (WGS) entry which is preliminary data.</text>
</comment>
<dbReference type="Pfam" id="PF00313">
    <property type="entry name" value="CSD"/>
    <property type="match status" value="2"/>
</dbReference>
<organism evidence="3 4">
    <name type="scientific">Hohaiivirga grylli</name>
    <dbReference type="NCBI Taxonomy" id="3133970"/>
    <lineage>
        <taxon>Bacteria</taxon>
        <taxon>Pseudomonadati</taxon>
        <taxon>Pseudomonadota</taxon>
        <taxon>Alphaproteobacteria</taxon>
        <taxon>Hyphomicrobiales</taxon>
        <taxon>Methylobacteriaceae</taxon>
        <taxon>Hohaiivirga</taxon>
    </lineage>
</organism>
<dbReference type="PANTHER" id="PTHR46565">
    <property type="entry name" value="COLD SHOCK DOMAIN PROTEIN 2"/>
    <property type="match status" value="1"/>
</dbReference>
<dbReference type="SUPFAM" id="SSF50249">
    <property type="entry name" value="Nucleic acid-binding proteins"/>
    <property type="match status" value="2"/>
</dbReference>
<feature type="compositionally biased region" description="Gly residues" evidence="1">
    <location>
        <begin position="134"/>
        <end position="153"/>
    </location>
</feature>
<feature type="domain" description="CSD" evidence="2">
    <location>
        <begin position="56"/>
        <end position="121"/>
    </location>
</feature>
<accession>A0ABV0BK71</accession>
<feature type="region of interest" description="Disordered" evidence="1">
    <location>
        <begin position="125"/>
        <end position="159"/>
    </location>
</feature>
<evidence type="ECO:0000259" key="2">
    <source>
        <dbReference type="PROSITE" id="PS51857"/>
    </source>
</evidence>
<gene>
    <name evidence="3" type="ORF">WJT86_06305</name>
</gene>
<evidence type="ECO:0000313" key="3">
    <source>
        <dbReference type="EMBL" id="MEN3930676.1"/>
    </source>
</evidence>
<sequence length="234" mass="24737">MGRGNDYRDRGDRRRGGFGNNDFPQNDPWGDYTPPRPAFERRPAPGGRAPVESGPETEAKVKWFNGDKGFGFVEMTDGSGEAFIHIRAVESAGVNTLDPGTTLVVRVGQGQKGAQVTEVLSVDASTAEPAAPRGAGGGFGGGAPRRGPQGGGFAPRQPIERDLTDAPEASGIVKWYDATKGFGFVAVEGESKDLFVHRTVLGDAGLASLMEGQRVRVKIVEGRKGLEVGSIELE</sequence>
<evidence type="ECO:0000256" key="1">
    <source>
        <dbReference type="SAM" id="MobiDB-lite"/>
    </source>
</evidence>
<feature type="domain" description="CSD" evidence="2">
    <location>
        <begin position="168"/>
        <end position="233"/>
    </location>
</feature>
<dbReference type="CDD" id="cd04458">
    <property type="entry name" value="CSP_CDS"/>
    <property type="match status" value="2"/>
</dbReference>
<dbReference type="PROSITE" id="PS51857">
    <property type="entry name" value="CSD_2"/>
    <property type="match status" value="2"/>
</dbReference>
<dbReference type="InterPro" id="IPR011129">
    <property type="entry name" value="CSD"/>
</dbReference>
<protein>
    <submittedName>
        <fullName evidence="3">Cold shock domain-containing protein</fullName>
    </submittedName>
</protein>
<feature type="compositionally biased region" description="Basic and acidic residues" evidence="1">
    <location>
        <begin position="1"/>
        <end position="15"/>
    </location>
</feature>
<dbReference type="RefSeq" id="WP_346336676.1">
    <property type="nucleotide sequence ID" value="NZ_JBBYXI010000002.1"/>
</dbReference>
<dbReference type="Gene3D" id="2.40.50.140">
    <property type="entry name" value="Nucleic acid-binding proteins"/>
    <property type="match status" value="2"/>
</dbReference>
<dbReference type="EMBL" id="JBBYXI010000002">
    <property type="protein sequence ID" value="MEN3930676.1"/>
    <property type="molecule type" value="Genomic_DNA"/>
</dbReference>
<reference evidence="3 4" key="1">
    <citation type="submission" date="2024-04" db="EMBL/GenBank/DDBJ databases">
        <title>A novel species isolated from cricket.</title>
        <authorList>
            <person name="Wang H.-C."/>
        </authorList>
    </citation>
    <scope>NUCLEOTIDE SEQUENCE [LARGE SCALE GENOMIC DNA]</scope>
    <source>
        <strain evidence="3 4">WL0021</strain>
    </source>
</reference>
<dbReference type="Proteomes" id="UP001418637">
    <property type="component" value="Unassembled WGS sequence"/>
</dbReference>
<evidence type="ECO:0000313" key="4">
    <source>
        <dbReference type="Proteomes" id="UP001418637"/>
    </source>
</evidence>
<feature type="region of interest" description="Disordered" evidence="1">
    <location>
        <begin position="1"/>
        <end position="57"/>
    </location>
</feature>